<dbReference type="eggNOG" id="COG0384">
    <property type="taxonomic scope" value="Bacteria"/>
</dbReference>
<evidence type="ECO:0000313" key="4">
    <source>
        <dbReference type="EMBL" id="ABZ73593.1"/>
    </source>
</evidence>
<evidence type="ECO:0000256" key="3">
    <source>
        <dbReference type="PIRSR" id="PIRSR016184-1"/>
    </source>
</evidence>
<dbReference type="PANTHER" id="PTHR13774:SF17">
    <property type="entry name" value="PHENAZINE BIOSYNTHESIS-LIKE DOMAIN-CONTAINING PROTEIN"/>
    <property type="match status" value="1"/>
</dbReference>
<reference evidence="4" key="1">
    <citation type="submission" date="2008-01" db="EMBL/GenBank/DDBJ databases">
        <title>Complete sequence of chromosome of Caulobacter sp. K31.</title>
        <authorList>
            <consortium name="US DOE Joint Genome Institute"/>
            <person name="Copeland A."/>
            <person name="Lucas S."/>
            <person name="Lapidus A."/>
            <person name="Barry K."/>
            <person name="Glavina del Rio T."/>
            <person name="Dalin E."/>
            <person name="Tice H."/>
            <person name="Pitluck S."/>
            <person name="Bruce D."/>
            <person name="Goodwin L."/>
            <person name="Thompson L.S."/>
            <person name="Brettin T."/>
            <person name="Detter J.C."/>
            <person name="Han C."/>
            <person name="Schmutz J."/>
            <person name="Larimer F."/>
            <person name="Land M."/>
            <person name="Hauser L."/>
            <person name="Kyrpides N."/>
            <person name="Kim E."/>
            <person name="Stephens C."/>
            <person name="Richardson P."/>
        </authorList>
    </citation>
    <scope>NUCLEOTIDE SEQUENCE [LARGE SCALE GENOMIC DNA]</scope>
    <source>
        <strain evidence="4">K31</strain>
    </source>
</reference>
<dbReference type="PANTHER" id="PTHR13774">
    <property type="entry name" value="PHENAZINE BIOSYNTHESIS PROTEIN"/>
    <property type="match status" value="1"/>
</dbReference>
<dbReference type="SUPFAM" id="SSF54506">
    <property type="entry name" value="Diaminopimelate epimerase-like"/>
    <property type="match status" value="1"/>
</dbReference>
<dbReference type="AlphaFoldDB" id="B0T0U5"/>
<accession>B0T0U5</accession>
<protein>
    <submittedName>
        <fullName evidence="4">Phenazine biosynthesis protein PhzF family</fullName>
    </submittedName>
</protein>
<keyword evidence="2" id="KW-0413">Isomerase</keyword>
<organism evidence="4">
    <name type="scientific">Caulobacter sp. (strain K31)</name>
    <dbReference type="NCBI Taxonomy" id="366602"/>
    <lineage>
        <taxon>Bacteria</taxon>
        <taxon>Pseudomonadati</taxon>
        <taxon>Pseudomonadota</taxon>
        <taxon>Alphaproteobacteria</taxon>
        <taxon>Caulobacterales</taxon>
        <taxon>Caulobacteraceae</taxon>
        <taxon>Caulobacter</taxon>
    </lineage>
</organism>
<gene>
    <name evidence="4" type="ordered locus">Caul_4473</name>
</gene>
<sequence length="277" mass="29097">MRQWTIDAFASDPFKGNPACVVEPFETWPQTAWMQALAAENNQAETAFLLKTADPARFGLRWFTPAMEVPICGHATLASGHVLFEEMGVDAPLLTFETLSGDLTVRRAPEGEGLEMDFPADPPRRAAVPAGLAEALGAEPVEMWAGMYLVAVLADEAAVRALAPDIAALSGIDGGATGGPGQVIAVALADPGKPYAVVSRFFAPGCGIPEDPATGSAHCILAPLYADKLGATTLRFHQAYPGRGGDLECESRGARVLLRGRGFTIIESRLRAGPALG</sequence>
<dbReference type="NCBIfam" id="TIGR00654">
    <property type="entry name" value="PhzF_family"/>
    <property type="match status" value="1"/>
</dbReference>
<evidence type="ECO:0000256" key="1">
    <source>
        <dbReference type="ARBA" id="ARBA00008270"/>
    </source>
</evidence>
<name>B0T0U5_CAUSK</name>
<dbReference type="Gene3D" id="3.10.310.10">
    <property type="entry name" value="Diaminopimelate Epimerase, Chain A, domain 1"/>
    <property type="match status" value="2"/>
</dbReference>
<evidence type="ECO:0000256" key="2">
    <source>
        <dbReference type="ARBA" id="ARBA00023235"/>
    </source>
</evidence>
<proteinExistence type="inferred from homology"/>
<dbReference type="GO" id="GO:0016853">
    <property type="term" value="F:isomerase activity"/>
    <property type="evidence" value="ECO:0007669"/>
    <property type="project" value="UniProtKB-KW"/>
</dbReference>
<dbReference type="Pfam" id="PF02567">
    <property type="entry name" value="PhzC-PhzF"/>
    <property type="match status" value="1"/>
</dbReference>
<dbReference type="EMBL" id="CP000927">
    <property type="protein sequence ID" value="ABZ73593.1"/>
    <property type="molecule type" value="Genomic_DNA"/>
</dbReference>
<dbReference type="OrthoDB" id="9788221at2"/>
<dbReference type="HOGENOM" id="CLU_048756_2_2_5"/>
<dbReference type="KEGG" id="cak:Caul_4473"/>
<dbReference type="PIRSF" id="PIRSF016184">
    <property type="entry name" value="PhzC_PhzF"/>
    <property type="match status" value="1"/>
</dbReference>
<dbReference type="InterPro" id="IPR003719">
    <property type="entry name" value="Phenazine_PhzF-like"/>
</dbReference>
<dbReference type="GO" id="GO:0005737">
    <property type="term" value="C:cytoplasm"/>
    <property type="evidence" value="ECO:0007669"/>
    <property type="project" value="TreeGrafter"/>
</dbReference>
<feature type="active site" evidence="3">
    <location>
        <position position="45"/>
    </location>
</feature>
<comment type="similarity">
    <text evidence="1">Belongs to the PhzF family.</text>
</comment>
<dbReference type="STRING" id="366602.Caul_4473"/>